<reference evidence="4 5" key="1">
    <citation type="submission" date="2019-12" db="EMBL/GenBank/DDBJ databases">
        <title>Maritimibacter sp. nov. sp. isolated from sea sand.</title>
        <authorList>
            <person name="Kim J."/>
            <person name="Jeong S.E."/>
            <person name="Jung H.S."/>
            <person name="Jeon C.O."/>
        </authorList>
    </citation>
    <scope>NUCLEOTIDE SEQUENCE [LARGE SCALE GENOMIC DNA]</scope>
    <source>
        <strain evidence="4 5">DP07</strain>
    </source>
</reference>
<organism evidence="4 5">
    <name type="scientific">Maritimibacter harenae</name>
    <dbReference type="NCBI Taxonomy" id="2606218"/>
    <lineage>
        <taxon>Bacteria</taxon>
        <taxon>Pseudomonadati</taxon>
        <taxon>Pseudomonadota</taxon>
        <taxon>Alphaproteobacteria</taxon>
        <taxon>Rhodobacterales</taxon>
        <taxon>Roseobacteraceae</taxon>
        <taxon>Maritimibacter</taxon>
    </lineage>
</organism>
<gene>
    <name evidence="4" type="ORF">GQE99_18250</name>
</gene>
<evidence type="ECO:0000256" key="2">
    <source>
        <dbReference type="SAM" id="Coils"/>
    </source>
</evidence>
<comment type="subcellular location">
    <subcellularLocation>
        <location evidence="1">Cell envelope</location>
    </subcellularLocation>
</comment>
<evidence type="ECO:0000313" key="4">
    <source>
        <dbReference type="EMBL" id="MZR14966.1"/>
    </source>
</evidence>
<accession>A0A845M5X6</accession>
<proteinExistence type="predicted"/>
<dbReference type="Proteomes" id="UP000467322">
    <property type="component" value="Unassembled WGS sequence"/>
</dbReference>
<feature type="region of interest" description="Disordered" evidence="3">
    <location>
        <begin position="133"/>
        <end position="155"/>
    </location>
</feature>
<dbReference type="GO" id="GO:0030313">
    <property type="term" value="C:cell envelope"/>
    <property type="evidence" value="ECO:0007669"/>
    <property type="project" value="UniProtKB-SubCell"/>
</dbReference>
<evidence type="ECO:0000256" key="1">
    <source>
        <dbReference type="ARBA" id="ARBA00004196"/>
    </source>
</evidence>
<dbReference type="PANTHER" id="PTHR30386">
    <property type="entry name" value="MEMBRANE FUSION SUBUNIT OF EMRAB-TOLC MULTIDRUG EFFLUX PUMP"/>
    <property type="match status" value="1"/>
</dbReference>
<dbReference type="PANTHER" id="PTHR30386:SF19">
    <property type="entry name" value="MULTIDRUG EXPORT PROTEIN EMRA-RELATED"/>
    <property type="match status" value="1"/>
</dbReference>
<sequence>MRYLRLVVGSLVIIGALYIIVAEQVTGASSDAFVNAPLVTVRAPVAGEVTLSPRAVGAEVSLNTVLFSVTDSRADRVRLNDLILERDKAEAEVARLEARKSAVEQRRDRLSATYEDYATARLRELRRKAGDTVELPLRDPGAESATPAPNATDQVVSRDDTLDGSLAAPTLLGFQIDAARREIFLDDSAGAAWNYAYWSGAARLEATRIQDDLVAAKAVLAAYEERIDRERERLIGLTAADVTAPAAGVIWDKMTADGVTVQRGDPVMQVADCASSVVSLSVSEIVYNRLRTGDPAAFRLSGEDHMMQGTVARLAGSGAATIYDSLAVKPSREHLERYDVTLIVPELRRAPMSEGCGIGRTGRVFFEDRPLDPLRRLLN</sequence>
<feature type="coiled-coil region" evidence="2">
    <location>
        <begin position="206"/>
        <end position="240"/>
    </location>
</feature>
<dbReference type="InterPro" id="IPR050739">
    <property type="entry name" value="MFP"/>
</dbReference>
<dbReference type="AlphaFoldDB" id="A0A845M5X6"/>
<dbReference type="EMBL" id="WTUX01000019">
    <property type="protein sequence ID" value="MZR14966.1"/>
    <property type="molecule type" value="Genomic_DNA"/>
</dbReference>
<evidence type="ECO:0000256" key="3">
    <source>
        <dbReference type="SAM" id="MobiDB-lite"/>
    </source>
</evidence>
<feature type="coiled-coil region" evidence="2">
    <location>
        <begin position="79"/>
        <end position="113"/>
    </location>
</feature>
<evidence type="ECO:0000313" key="5">
    <source>
        <dbReference type="Proteomes" id="UP000467322"/>
    </source>
</evidence>
<name>A0A845M5X6_9RHOB</name>
<dbReference type="RefSeq" id="WP_161353196.1">
    <property type="nucleotide sequence ID" value="NZ_WTUX01000019.1"/>
</dbReference>
<keyword evidence="2" id="KW-0175">Coiled coil</keyword>
<keyword evidence="5" id="KW-1185">Reference proteome</keyword>
<comment type="caution">
    <text evidence="4">The sequence shown here is derived from an EMBL/GenBank/DDBJ whole genome shotgun (WGS) entry which is preliminary data.</text>
</comment>
<protein>
    <submittedName>
        <fullName evidence="4">HlyD family efflux transporter periplasmic adaptor subunit</fullName>
    </submittedName>
</protein>